<evidence type="ECO:0000313" key="2">
    <source>
        <dbReference type="Proteomes" id="UP000664658"/>
    </source>
</evidence>
<dbReference type="InterPro" id="IPR047743">
    <property type="entry name" value="YnhF-like"/>
</dbReference>
<dbReference type="NCBIfam" id="NF033411">
    <property type="entry name" value="small_mem_YnhF"/>
    <property type="match status" value="1"/>
</dbReference>
<dbReference type="EMBL" id="JAFNAA010000016">
    <property type="protein sequence ID" value="MBO1109259.1"/>
    <property type="molecule type" value="Genomic_DNA"/>
</dbReference>
<reference evidence="1" key="1">
    <citation type="submission" date="2021-03" db="EMBL/GenBank/DDBJ databases">
        <title>Plesiomonas shigelloides zfcc0051, isolated from zebrafish feces.</title>
        <authorList>
            <person name="Vanderhoek Z."/>
            <person name="Gaulke C."/>
        </authorList>
    </citation>
    <scope>NUCLEOTIDE SEQUENCE</scope>
    <source>
        <strain evidence="1">Zfcc0051</strain>
    </source>
</reference>
<comment type="caution">
    <text evidence="1">The sequence shown here is derived from an EMBL/GenBank/DDBJ whole genome shotgun (WGS) entry which is preliminary data.</text>
</comment>
<name>A0A2P1VMD8_PLESH</name>
<evidence type="ECO:0000313" key="1">
    <source>
        <dbReference type="EMBL" id="MBO1109259.1"/>
    </source>
</evidence>
<accession>A0A2P1VMD8</accession>
<protein>
    <submittedName>
        <fullName evidence="1">YnhF family membrane protein</fullName>
    </submittedName>
</protein>
<organism evidence="1 2">
    <name type="scientific">Plesiomonas shigelloides</name>
    <name type="common">Aeromonas shigelloides</name>
    <dbReference type="NCBI Taxonomy" id="703"/>
    <lineage>
        <taxon>Bacteria</taxon>
        <taxon>Pseudomonadati</taxon>
        <taxon>Pseudomonadota</taxon>
        <taxon>Gammaproteobacteria</taxon>
        <taxon>Enterobacterales</taxon>
        <taxon>Enterobacteriaceae</taxon>
        <taxon>Plesiomonas</taxon>
    </lineage>
</organism>
<dbReference type="AlphaFoldDB" id="A0A2P1VMD8"/>
<proteinExistence type="predicted"/>
<dbReference type="Proteomes" id="UP000664658">
    <property type="component" value="Unassembled WGS sequence"/>
</dbReference>
<dbReference type="GeneID" id="69706489"/>
<gene>
    <name evidence="1" type="ORF">J2R62_13735</name>
</gene>
<sequence>MDTNLRWALITTVGSLAMIITYGLIAILA</sequence>
<dbReference type="RefSeq" id="WP_106910750.1">
    <property type="nucleotide sequence ID" value="NZ_CP027852.1"/>
</dbReference>